<feature type="domain" description="Oxidoreductase-like" evidence="1">
    <location>
        <begin position="79"/>
        <end position="117"/>
    </location>
</feature>
<protein>
    <recommendedName>
        <fullName evidence="1">Oxidoreductase-like domain-containing protein</fullName>
    </recommendedName>
</protein>
<proteinExistence type="predicted"/>
<dbReference type="Pfam" id="PF09791">
    <property type="entry name" value="Oxidored-like"/>
    <property type="match status" value="1"/>
</dbReference>
<dbReference type="Proteomes" id="UP000245699">
    <property type="component" value="Unassembled WGS sequence"/>
</dbReference>
<name>A0A2T9Z3N8_9FUNG</name>
<evidence type="ECO:0000259" key="1">
    <source>
        <dbReference type="Pfam" id="PF09791"/>
    </source>
</evidence>
<dbReference type="InterPro" id="IPR019180">
    <property type="entry name" value="Oxidoreductase-like_N"/>
</dbReference>
<evidence type="ECO:0000313" key="2">
    <source>
        <dbReference type="EMBL" id="PVU99181.1"/>
    </source>
</evidence>
<organism evidence="2 3">
    <name type="scientific">Furculomyces boomerangus</name>
    <dbReference type="NCBI Taxonomy" id="61424"/>
    <lineage>
        <taxon>Eukaryota</taxon>
        <taxon>Fungi</taxon>
        <taxon>Fungi incertae sedis</taxon>
        <taxon>Zoopagomycota</taxon>
        <taxon>Kickxellomycotina</taxon>
        <taxon>Harpellomycetes</taxon>
        <taxon>Harpellales</taxon>
        <taxon>Harpellaceae</taxon>
        <taxon>Furculomyces</taxon>
    </lineage>
</organism>
<keyword evidence="3" id="KW-1185">Reference proteome</keyword>
<comment type="caution">
    <text evidence="2">The sequence shown here is derived from an EMBL/GenBank/DDBJ whole genome shotgun (WGS) entry which is preliminary data.</text>
</comment>
<accession>A0A2T9Z3N8</accession>
<evidence type="ECO:0000313" key="3">
    <source>
        <dbReference type="Proteomes" id="UP000245699"/>
    </source>
</evidence>
<dbReference type="AlphaFoldDB" id="A0A2T9Z3N8"/>
<dbReference type="EMBL" id="MBFT01000049">
    <property type="protein sequence ID" value="PVU99181.1"/>
    <property type="molecule type" value="Genomic_DNA"/>
</dbReference>
<reference evidence="2 3" key="1">
    <citation type="journal article" date="2018" name="MBio">
        <title>Comparative Genomics Reveals the Core Gene Toolbox for the Fungus-Insect Symbiosis.</title>
        <authorList>
            <person name="Wang Y."/>
            <person name="Stata M."/>
            <person name="Wang W."/>
            <person name="Stajich J.E."/>
            <person name="White M.M."/>
            <person name="Moncalvo J.M."/>
        </authorList>
    </citation>
    <scope>NUCLEOTIDE SEQUENCE [LARGE SCALE GENOMIC DNA]</scope>
    <source>
        <strain evidence="2 3">AUS-77-4</strain>
    </source>
</reference>
<gene>
    <name evidence="2" type="ORF">BB559_000942</name>
</gene>
<dbReference type="STRING" id="61424.A0A2T9Z3N8"/>
<sequence length="162" mass="19580">MIERFRLKIYLVSMFTKNKKTPFNSPTKNKLHTKHNIHNYTNARMYSNLCIKEENLMEKNISKQSKKVLESLKELSARFPPKPEPPILEMCCDNDCEVCIWDTFEENVRTYFRDAKQLRILYQMNRMKAPKEFEKNELKIFKESLVFLQSLREFHRIEKLLP</sequence>